<dbReference type="EMBL" id="CAJJDN010000113">
    <property type="protein sequence ID" value="CAD8117107.1"/>
    <property type="molecule type" value="Genomic_DNA"/>
</dbReference>
<reference evidence="1" key="1">
    <citation type="submission" date="2021-01" db="EMBL/GenBank/DDBJ databases">
        <authorList>
            <consortium name="Genoscope - CEA"/>
            <person name="William W."/>
        </authorList>
    </citation>
    <scope>NUCLEOTIDE SEQUENCE</scope>
</reference>
<dbReference type="Proteomes" id="UP000692954">
    <property type="component" value="Unassembled WGS sequence"/>
</dbReference>
<protein>
    <submittedName>
        <fullName evidence="1">Uncharacterized protein</fullName>
    </submittedName>
</protein>
<dbReference type="AlphaFoldDB" id="A0A8S1QR83"/>
<sequence length="181" mass="22325">MDSLKQQQLIMQANLKINLKYFIIWRKLICRRLNYSLIDQQQLNKLVLIIFRSSRSIHQFRIKYTNWMIQQWSIVNLNKQMVFYWFVRIETLFTNIDTKLVYTFEARQGIPEKPNRNSQIWIAYQFIINQYSTLNQKQHFQFKSAQEQVIQHLIQQFCQPFIQNQFHQIKFILRQEIITIF</sequence>
<gene>
    <name evidence="1" type="ORF">PSON_ATCC_30995.1.T1130004</name>
</gene>
<organism evidence="1 2">
    <name type="scientific">Paramecium sonneborni</name>
    <dbReference type="NCBI Taxonomy" id="65129"/>
    <lineage>
        <taxon>Eukaryota</taxon>
        <taxon>Sar</taxon>
        <taxon>Alveolata</taxon>
        <taxon>Ciliophora</taxon>
        <taxon>Intramacronucleata</taxon>
        <taxon>Oligohymenophorea</taxon>
        <taxon>Peniculida</taxon>
        <taxon>Parameciidae</taxon>
        <taxon>Paramecium</taxon>
    </lineage>
</organism>
<evidence type="ECO:0000313" key="1">
    <source>
        <dbReference type="EMBL" id="CAD8117107.1"/>
    </source>
</evidence>
<evidence type="ECO:0000313" key="2">
    <source>
        <dbReference type="Proteomes" id="UP000692954"/>
    </source>
</evidence>
<name>A0A8S1QR83_9CILI</name>
<proteinExistence type="predicted"/>
<accession>A0A8S1QR83</accession>
<comment type="caution">
    <text evidence="1">The sequence shown here is derived from an EMBL/GenBank/DDBJ whole genome shotgun (WGS) entry which is preliminary data.</text>
</comment>
<keyword evidence="2" id="KW-1185">Reference proteome</keyword>